<evidence type="ECO:0000313" key="1">
    <source>
        <dbReference type="EMBL" id="AAZ68867.1"/>
    </source>
</evidence>
<protein>
    <submittedName>
        <fullName evidence="1">Uncharacterized protein</fullName>
    </submittedName>
</protein>
<accession>A0ACA6AWY3</accession>
<evidence type="ECO:0000313" key="2">
    <source>
        <dbReference type="Proteomes" id="UP000000435"/>
    </source>
</evidence>
<keyword evidence="2" id="KW-1185">Reference proteome</keyword>
<reference evidence="2" key="1">
    <citation type="journal article" date="2006" name="J. Bacteriol.">
        <title>The genome of the obligately intracellular bacterium Ehrlichia canis reveals themes of complex membrane structure and immune evasion strategies.</title>
        <authorList>
            <person name="Mavromatis K."/>
            <person name="Doyle C.K."/>
            <person name="Lykidis A."/>
            <person name="Ivanova N."/>
            <person name="Francino M.P."/>
            <person name="Chain P."/>
            <person name="Shin M."/>
            <person name="Malfatti S."/>
            <person name="Larimer F."/>
            <person name="Copeland A."/>
            <person name="Detter J.C."/>
            <person name="Land M."/>
            <person name="Richardson P.M."/>
            <person name="Yu X.J."/>
            <person name="Walker D.H."/>
            <person name="McBride J.W."/>
            <person name="Kyrpides N.C."/>
        </authorList>
    </citation>
    <scope>NUCLEOTIDE SEQUENCE [LARGE SCALE GENOMIC DNA]</scope>
    <source>
        <strain evidence="2">Jake</strain>
    </source>
</reference>
<dbReference type="EMBL" id="CP000107">
    <property type="protein sequence ID" value="AAZ68867.1"/>
    <property type="molecule type" value="Genomic_DNA"/>
</dbReference>
<organism evidence="1 2">
    <name type="scientific">Ehrlichia canis (strain Jake)</name>
    <dbReference type="NCBI Taxonomy" id="269484"/>
    <lineage>
        <taxon>Bacteria</taxon>
        <taxon>Pseudomonadati</taxon>
        <taxon>Pseudomonadota</taxon>
        <taxon>Alphaproteobacteria</taxon>
        <taxon>Rickettsiales</taxon>
        <taxon>Anaplasmataceae</taxon>
        <taxon>Ehrlichia</taxon>
    </lineage>
</organism>
<dbReference type="Proteomes" id="UP000000435">
    <property type="component" value="Chromosome"/>
</dbReference>
<name>A0ACA6AWY3_EHRCJ</name>
<gene>
    <name evidence="1" type="ordered locus">Ecaj_0836</name>
</gene>
<proteinExistence type="predicted"/>
<sequence>MCSSKRTCFFINICRKSTVVLVFYCAKCKEVLFMILKCIDCINVNAYFLITSYIINYTLSFFGDFIGSAEKFCKKLFIGFLKFEMY</sequence>